<comment type="caution">
    <text evidence="11">The sequence shown here is derived from an EMBL/GenBank/DDBJ whole genome shotgun (WGS) entry which is preliminary data.</text>
</comment>
<feature type="compositionally biased region" description="Polar residues" evidence="9">
    <location>
        <begin position="772"/>
        <end position="782"/>
    </location>
</feature>
<dbReference type="InterPro" id="IPR039756">
    <property type="entry name" value="Lsb6/PI4K2"/>
</dbReference>
<dbReference type="EMBL" id="CAJHJF010001724">
    <property type="protein sequence ID" value="CAD6921174.1"/>
    <property type="molecule type" value="Genomic_DNA"/>
</dbReference>
<organism evidence="11 12">
    <name type="scientific">Tilletia laevis</name>
    <dbReference type="NCBI Taxonomy" id="157183"/>
    <lineage>
        <taxon>Eukaryota</taxon>
        <taxon>Fungi</taxon>
        <taxon>Dikarya</taxon>
        <taxon>Basidiomycota</taxon>
        <taxon>Ustilaginomycotina</taxon>
        <taxon>Exobasidiomycetes</taxon>
        <taxon>Tilletiales</taxon>
        <taxon>Tilletiaceae</taxon>
        <taxon>Tilletia</taxon>
    </lineage>
</organism>
<dbReference type="Pfam" id="PF00454">
    <property type="entry name" value="PI3_PI4_kinase"/>
    <property type="match status" value="1"/>
</dbReference>
<keyword evidence="12" id="KW-1185">Reference proteome</keyword>
<feature type="region of interest" description="Disordered" evidence="9">
    <location>
        <begin position="701"/>
        <end position="871"/>
    </location>
</feature>
<evidence type="ECO:0000256" key="5">
    <source>
        <dbReference type="ARBA" id="ARBA00022741"/>
    </source>
</evidence>
<keyword evidence="6" id="KW-0418">Kinase</keyword>
<keyword evidence="4" id="KW-0808">Transferase</keyword>
<dbReference type="GO" id="GO:0046854">
    <property type="term" value="P:phosphatidylinositol phosphate biosynthetic process"/>
    <property type="evidence" value="ECO:0007669"/>
    <property type="project" value="TreeGrafter"/>
</dbReference>
<dbReference type="GO" id="GO:0005886">
    <property type="term" value="C:plasma membrane"/>
    <property type="evidence" value="ECO:0007669"/>
    <property type="project" value="UniProtKB-SubCell"/>
</dbReference>
<evidence type="ECO:0000256" key="2">
    <source>
        <dbReference type="ARBA" id="ARBA00012169"/>
    </source>
</evidence>
<name>A0A9N8LTW3_9BASI</name>
<evidence type="ECO:0000256" key="9">
    <source>
        <dbReference type="SAM" id="MobiDB-lite"/>
    </source>
</evidence>
<feature type="region of interest" description="Disordered" evidence="9">
    <location>
        <begin position="564"/>
        <end position="642"/>
    </location>
</feature>
<evidence type="ECO:0000313" key="12">
    <source>
        <dbReference type="Proteomes" id="UP000836404"/>
    </source>
</evidence>
<dbReference type="PROSITE" id="PS00916">
    <property type="entry name" value="PI3_4_KINASE_2"/>
    <property type="match status" value="1"/>
</dbReference>
<evidence type="ECO:0000256" key="3">
    <source>
        <dbReference type="ARBA" id="ARBA00022475"/>
    </source>
</evidence>
<evidence type="ECO:0000256" key="8">
    <source>
        <dbReference type="ARBA" id="ARBA00023136"/>
    </source>
</evidence>
<dbReference type="InterPro" id="IPR000403">
    <property type="entry name" value="PI3/4_kinase_cat_dom"/>
</dbReference>
<gene>
    <name evidence="11" type="ORF">JKILLFL_G3373</name>
</gene>
<dbReference type="Proteomes" id="UP000836404">
    <property type="component" value="Unassembled WGS sequence"/>
</dbReference>
<evidence type="ECO:0000313" key="11">
    <source>
        <dbReference type="EMBL" id="CAD6921174.1"/>
    </source>
</evidence>
<dbReference type="EC" id="2.7.1.67" evidence="2"/>
<dbReference type="GO" id="GO:0004430">
    <property type="term" value="F:1-phosphatidylinositol 4-kinase activity"/>
    <property type="evidence" value="ECO:0007669"/>
    <property type="project" value="UniProtKB-EC"/>
</dbReference>
<dbReference type="GO" id="GO:0005802">
    <property type="term" value="C:trans-Golgi network"/>
    <property type="evidence" value="ECO:0007669"/>
    <property type="project" value="TreeGrafter"/>
</dbReference>
<accession>A0A9N8LTW3</accession>
<feature type="region of interest" description="Disordered" evidence="9">
    <location>
        <begin position="1"/>
        <end position="21"/>
    </location>
</feature>
<dbReference type="PANTHER" id="PTHR12865">
    <property type="entry name" value="PHOSPHATIDYLINOSITOL 4-KINASE TYPE-II"/>
    <property type="match status" value="1"/>
</dbReference>
<keyword evidence="7" id="KW-0067">ATP-binding</keyword>
<dbReference type="AlphaFoldDB" id="A0A9N8LTW3"/>
<dbReference type="PANTHER" id="PTHR12865:SF1">
    <property type="entry name" value="PHOSPHATIDYLINOSITOL 4-KINASE TYPE 2"/>
    <property type="match status" value="1"/>
</dbReference>
<proteinExistence type="predicted"/>
<evidence type="ECO:0000256" key="1">
    <source>
        <dbReference type="ARBA" id="ARBA00004236"/>
    </source>
</evidence>
<evidence type="ECO:0000256" key="7">
    <source>
        <dbReference type="ARBA" id="ARBA00022840"/>
    </source>
</evidence>
<dbReference type="GO" id="GO:0007032">
    <property type="term" value="P:endosome organization"/>
    <property type="evidence" value="ECO:0007669"/>
    <property type="project" value="TreeGrafter"/>
</dbReference>
<dbReference type="PROSITE" id="PS50290">
    <property type="entry name" value="PI3_4_KINASE_3"/>
    <property type="match status" value="1"/>
</dbReference>
<protein>
    <recommendedName>
        <fullName evidence="2">1-phosphatidylinositol 4-kinase</fullName>
        <ecNumber evidence="2">2.7.1.67</ecNumber>
    </recommendedName>
</protein>
<feature type="compositionally biased region" description="Gly residues" evidence="9">
    <location>
        <begin position="835"/>
        <end position="845"/>
    </location>
</feature>
<evidence type="ECO:0000256" key="4">
    <source>
        <dbReference type="ARBA" id="ARBA00022679"/>
    </source>
</evidence>
<dbReference type="GO" id="GO:0005524">
    <property type="term" value="F:ATP binding"/>
    <property type="evidence" value="ECO:0007669"/>
    <property type="project" value="UniProtKB-KW"/>
</dbReference>
<dbReference type="InterPro" id="IPR018936">
    <property type="entry name" value="PI3/4_kinase_CS"/>
</dbReference>
<keyword evidence="5" id="KW-0547">Nucleotide-binding</keyword>
<comment type="subcellular location">
    <subcellularLocation>
        <location evidence="1">Cell membrane</location>
    </subcellularLocation>
</comment>
<dbReference type="GO" id="GO:0005768">
    <property type="term" value="C:endosome"/>
    <property type="evidence" value="ECO:0007669"/>
    <property type="project" value="TreeGrafter"/>
</dbReference>
<keyword evidence="3" id="KW-1003">Cell membrane</keyword>
<dbReference type="GO" id="GO:0000329">
    <property type="term" value="C:fungal-type vacuole membrane"/>
    <property type="evidence" value="ECO:0007669"/>
    <property type="project" value="TreeGrafter"/>
</dbReference>
<dbReference type="GO" id="GO:0007030">
    <property type="term" value="P:Golgi organization"/>
    <property type="evidence" value="ECO:0007669"/>
    <property type="project" value="TreeGrafter"/>
</dbReference>
<reference evidence="11 12" key="1">
    <citation type="submission" date="2020-10" db="EMBL/GenBank/DDBJ databases">
        <authorList>
            <person name="Sedaghatjoo S."/>
        </authorList>
    </citation>
    <scope>NUCLEOTIDE SEQUENCE [LARGE SCALE GENOMIC DNA]</scope>
    <source>
        <strain evidence="11 12">LLFL</strain>
    </source>
</reference>
<feature type="compositionally biased region" description="Basic and acidic residues" evidence="9">
    <location>
        <begin position="567"/>
        <end position="597"/>
    </location>
</feature>
<sequence length="925" mass="101467">MDENTPLLGESSRAAGRDAQDEATIAVHREASSSSNTIAEIDERFRRWQSAIAERFSRKGKGRQTDGVLPAEPVALISVFKKVHVSGAGYATTSTGQTSYALGASTASLNAVSRDEDVDAKVEQVRRAIDMGIWPQMIQTGSSGSYFARTVDADGKQETVAVFKPRDEEPYGDLNPKRVFLRKYFWWMMGRPCLVPNFSASSEAGASYLDTRLNLHVVPPTHLVSLSSPSFFYPHTEREAWRKHRTRPPEKIGSFQLFLRGYVNASEFLRQHPWPSRPPHLLEADFAAEQAAHKLSRKKKRAYMRKCFVAVKRCLLCRTAPLPLDGFEEDGTRADDIEQQQQSSSPRLASALEQGEFRWTPATMHAFRVELEKLVILDFLMRNTDRGLDNFMVRTKPNEDTSNENGDASHVVDFHIQLGAIDNSLSFPHRHPNGIRDYPFGWLWLPADLIGQPFSPETRNHFLPLLSDPSWWIETVAGLRRVFKEDENFSDKIFKRQMAVMRGQGLNLVESLLDAGEGPIELCARQRKLVFEEVAMMTKEELAKAAQSATASLTIQDGAYVAGRPSFTHEHSSDTRDLHTVAERDVSDAEDSDRDHNGQMSTSIPVPSGSRPEDVEADAAAEDPTAHLSPEVQPRSLPEADSAASFTSFAKWQKVQGNATERSSAELLGQSMTGIEVLEREMAASAHGDRSHHDFGFLKRSRRSAGGSENDAASRPMLPSPRTSPGEVRENFSFGGADDGEQGRGEGVAGGTAAPVEGDEDTEVLASVDDQVPSTRTRSRTLTAGGFSRQSIMRGRHSHQQQQQEGSSYKSPRNGPRLSRSNSEHIGGLDVSAGSHGGGDAGSPGGAWRQDGSGFAGAAGAGGSRGLDLRPSLRKRMGSVGGWSITSLGSASGGVETSEGQETRQVKVIIQRAVHDPSRAFLRWY</sequence>
<evidence type="ECO:0000256" key="6">
    <source>
        <dbReference type="ARBA" id="ARBA00022777"/>
    </source>
</evidence>
<feature type="domain" description="PI3K/PI4K catalytic" evidence="10">
    <location>
        <begin position="132"/>
        <end position="531"/>
    </location>
</feature>
<evidence type="ECO:0000259" key="10">
    <source>
        <dbReference type="PROSITE" id="PS50290"/>
    </source>
</evidence>
<keyword evidence="8" id="KW-0472">Membrane</keyword>
<feature type="compositionally biased region" description="Gly residues" evidence="9">
    <location>
        <begin position="854"/>
        <end position="865"/>
    </location>
</feature>